<evidence type="ECO:0000259" key="5">
    <source>
        <dbReference type="Pfam" id="PF00669"/>
    </source>
</evidence>
<evidence type="ECO:0000256" key="1">
    <source>
        <dbReference type="ARBA" id="ARBA00004365"/>
    </source>
</evidence>
<evidence type="ECO:0000313" key="6">
    <source>
        <dbReference type="EMBL" id="MBW8287599.1"/>
    </source>
</evidence>
<keyword evidence="6" id="KW-0966">Cell projection</keyword>
<dbReference type="InterPro" id="IPR001492">
    <property type="entry name" value="Flagellin"/>
</dbReference>
<name>A0ABS7FBZ5_9NEIS</name>
<comment type="caution">
    <text evidence="6">The sequence shown here is derived from an EMBL/GenBank/DDBJ whole genome shotgun (WGS) entry which is preliminary data.</text>
</comment>
<accession>A0ABS7FBZ5</accession>
<keyword evidence="6" id="KW-0282">Flagellum</keyword>
<evidence type="ECO:0000256" key="2">
    <source>
        <dbReference type="ARBA" id="ARBA00004613"/>
    </source>
</evidence>
<dbReference type="PANTHER" id="PTHR42792:SF1">
    <property type="entry name" value="FLAGELLAR HOOK-ASSOCIATED PROTEIN 3"/>
    <property type="match status" value="1"/>
</dbReference>
<organism evidence="6 7">
    <name type="scientific">Chromobacterium subtsugae</name>
    <dbReference type="NCBI Taxonomy" id="251747"/>
    <lineage>
        <taxon>Bacteria</taxon>
        <taxon>Pseudomonadati</taxon>
        <taxon>Pseudomonadota</taxon>
        <taxon>Betaproteobacteria</taxon>
        <taxon>Neisseriales</taxon>
        <taxon>Chromobacteriaceae</taxon>
        <taxon>Chromobacterium</taxon>
    </lineage>
</organism>
<gene>
    <name evidence="6" type="primary">flgL</name>
    <name evidence="6" type="ORF">KIF53_08155</name>
</gene>
<dbReference type="GeneID" id="89685476"/>
<dbReference type="EMBL" id="JAHDTB010000005">
    <property type="protein sequence ID" value="MBW8287599.1"/>
    <property type="molecule type" value="Genomic_DNA"/>
</dbReference>
<sequence length="311" mass="33106">MRISSATLYQSGIDNMSNLQAQLVQVNMQIDNQKRVVTPADDPVASARIELLNTSSGQNSQYKTNTQSVQSWLSLSDTTINSAINLMNAMKSQSIYAGDGSLSPTQLQAIQQTVKEGISELTGYANATDGNGSYLFSGNQVTTVPFTVNMASSPPTATYNGDSGQRSVQVAASRIMTISDPGNAIFGTPGTGGSATGAFDSLINLYNLLGQNPKPANYQTQLNAITNQITSATQQMTTSLASVGAREQENANLQGMSSSLDLQYNTSIGDLQNLDMAQAISTFTMTQTSLQYTQKTYAQVSQLSLFNYISG</sequence>
<evidence type="ECO:0000256" key="3">
    <source>
        <dbReference type="ARBA" id="ARBA00005709"/>
    </source>
</evidence>
<keyword evidence="6" id="KW-0969">Cilium</keyword>
<dbReference type="RefSeq" id="WP_043581156.1">
    <property type="nucleotide sequence ID" value="NZ_CP142381.1"/>
</dbReference>
<dbReference type="PANTHER" id="PTHR42792">
    <property type="entry name" value="FLAGELLIN"/>
    <property type="match status" value="1"/>
</dbReference>
<keyword evidence="4" id="KW-0975">Bacterial flagellum</keyword>
<reference evidence="6 7" key="1">
    <citation type="submission" date="2021-05" db="EMBL/GenBank/DDBJ databases">
        <title>Draft Whole Genome Sequencing Of Biosensor Chromobacterium violaceum Strain CV026 Reveals A Regulatory RNA In Chromobacterium violaceum Phenotype Regulatory Network.</title>
        <authorList>
            <person name="Hong K.W."/>
            <person name="Chan K.G."/>
            <person name="Chang C.-Y."/>
        </authorList>
    </citation>
    <scope>NUCLEOTIDE SEQUENCE [LARGE SCALE GENOMIC DNA]</scope>
    <source>
        <strain evidence="6 7">ATCC 31532</strain>
    </source>
</reference>
<comment type="similarity">
    <text evidence="3">Belongs to the bacterial flagellin family.</text>
</comment>
<dbReference type="NCBIfam" id="TIGR02550">
    <property type="entry name" value="flagell_flgL"/>
    <property type="match status" value="1"/>
</dbReference>
<comment type="subcellular location">
    <subcellularLocation>
        <location evidence="1">Bacterial flagellum</location>
    </subcellularLocation>
    <subcellularLocation>
        <location evidence="2">Secreted</location>
    </subcellularLocation>
</comment>
<evidence type="ECO:0000313" key="7">
    <source>
        <dbReference type="Proteomes" id="UP000711178"/>
    </source>
</evidence>
<protein>
    <submittedName>
        <fullName evidence="6">Flagellar hook-associated protein FlgL</fullName>
    </submittedName>
</protein>
<dbReference type="InterPro" id="IPR001029">
    <property type="entry name" value="Flagellin_N"/>
</dbReference>
<dbReference type="InterPro" id="IPR013384">
    <property type="entry name" value="Flagell_FlgL"/>
</dbReference>
<evidence type="ECO:0000256" key="4">
    <source>
        <dbReference type="ARBA" id="ARBA00023143"/>
    </source>
</evidence>
<keyword evidence="7" id="KW-1185">Reference proteome</keyword>
<proteinExistence type="inferred from homology"/>
<dbReference type="SUPFAM" id="SSF64518">
    <property type="entry name" value="Phase 1 flagellin"/>
    <property type="match status" value="1"/>
</dbReference>
<dbReference type="Gene3D" id="1.20.1330.10">
    <property type="entry name" value="f41 fragment of flagellin, N-terminal domain"/>
    <property type="match status" value="1"/>
</dbReference>
<dbReference type="Pfam" id="PF00669">
    <property type="entry name" value="Flagellin_N"/>
    <property type="match status" value="1"/>
</dbReference>
<dbReference type="Proteomes" id="UP000711178">
    <property type="component" value="Unassembled WGS sequence"/>
</dbReference>
<feature type="domain" description="Flagellin N-terminal" evidence="5">
    <location>
        <begin position="3"/>
        <end position="140"/>
    </location>
</feature>